<evidence type="ECO:0000256" key="9">
    <source>
        <dbReference type="ARBA" id="ARBA00022801"/>
    </source>
</evidence>
<keyword evidence="6" id="KW-0963">Cytoplasm</keyword>
<dbReference type="PANTHER" id="PTHR12378">
    <property type="entry name" value="DESUMOYLATING ISOPEPTIDASE"/>
    <property type="match status" value="1"/>
</dbReference>
<dbReference type="GO" id="GO:0016579">
    <property type="term" value="P:protein deubiquitination"/>
    <property type="evidence" value="ECO:0007669"/>
    <property type="project" value="TreeGrafter"/>
</dbReference>
<comment type="catalytic activity">
    <reaction evidence="16">
        <text>S-hexadecanoyl-L-cysteinyl-[protein] + H2O = L-cysteinyl-[protein] + hexadecanoate + H(+)</text>
        <dbReference type="Rhea" id="RHEA:19233"/>
        <dbReference type="Rhea" id="RHEA-COMP:10131"/>
        <dbReference type="Rhea" id="RHEA-COMP:11032"/>
        <dbReference type="ChEBI" id="CHEBI:7896"/>
        <dbReference type="ChEBI" id="CHEBI:15377"/>
        <dbReference type="ChEBI" id="CHEBI:15378"/>
        <dbReference type="ChEBI" id="CHEBI:29950"/>
        <dbReference type="ChEBI" id="CHEBI:74151"/>
        <dbReference type="EC" id="3.1.2.22"/>
    </reaction>
    <physiologicalReaction direction="left-to-right" evidence="16">
        <dbReference type="Rhea" id="RHEA:19234"/>
    </physiologicalReaction>
</comment>
<name>A0A8C5B565_GADMO</name>
<dbReference type="Ensembl" id="ENSGMOT00000043743.1">
    <property type="protein sequence ID" value="ENSGMOP00000042091.1"/>
    <property type="gene ID" value="ENSGMOG00000014811.2"/>
</dbReference>
<reference evidence="20" key="1">
    <citation type="submission" date="2025-08" db="UniProtKB">
        <authorList>
            <consortium name="Ensembl"/>
        </authorList>
    </citation>
    <scope>IDENTIFICATION</scope>
</reference>
<evidence type="ECO:0000256" key="18">
    <source>
        <dbReference type="SAM" id="SignalP"/>
    </source>
</evidence>
<dbReference type="Gene3D" id="3.90.1720.30">
    <property type="entry name" value="PPPDE domains"/>
    <property type="match status" value="1"/>
</dbReference>
<reference evidence="20" key="2">
    <citation type="submission" date="2025-09" db="UniProtKB">
        <authorList>
            <consortium name="Ensembl"/>
        </authorList>
    </citation>
    <scope>IDENTIFICATION</scope>
</reference>
<evidence type="ECO:0000256" key="15">
    <source>
        <dbReference type="ARBA" id="ARBA00044565"/>
    </source>
</evidence>
<dbReference type="Proteomes" id="UP000694546">
    <property type="component" value="Chromosome 15"/>
</dbReference>
<dbReference type="GO" id="GO:0008474">
    <property type="term" value="F:palmitoyl-(protein) hydrolase activity"/>
    <property type="evidence" value="ECO:0007669"/>
    <property type="project" value="UniProtKB-EC"/>
</dbReference>
<evidence type="ECO:0000256" key="16">
    <source>
        <dbReference type="ARBA" id="ARBA00047409"/>
    </source>
</evidence>
<evidence type="ECO:0000313" key="21">
    <source>
        <dbReference type="Proteomes" id="UP000694546"/>
    </source>
</evidence>
<evidence type="ECO:0000256" key="3">
    <source>
        <dbReference type="ARBA" id="ARBA00008140"/>
    </source>
</evidence>
<feature type="domain" description="PPPDE" evidence="19">
    <location>
        <begin position="13"/>
        <end position="162"/>
    </location>
</feature>
<evidence type="ECO:0000256" key="10">
    <source>
        <dbReference type="ARBA" id="ARBA00039659"/>
    </source>
</evidence>
<evidence type="ECO:0000256" key="4">
    <source>
        <dbReference type="ARBA" id="ARBA00012423"/>
    </source>
</evidence>
<evidence type="ECO:0000256" key="5">
    <source>
        <dbReference type="ARBA" id="ARBA00012759"/>
    </source>
</evidence>
<feature type="region of interest" description="Disordered" evidence="17">
    <location>
        <begin position="179"/>
        <end position="247"/>
    </location>
</feature>
<dbReference type="SMART" id="SM01179">
    <property type="entry name" value="DUF862"/>
    <property type="match status" value="1"/>
</dbReference>
<keyword evidence="8" id="KW-0833">Ubl conjugation pathway</keyword>
<evidence type="ECO:0000256" key="13">
    <source>
        <dbReference type="ARBA" id="ARBA00042117"/>
    </source>
</evidence>
<dbReference type="EC" id="3.4.19.12" evidence="5"/>
<dbReference type="GeneTree" id="ENSGT00730000111005"/>
<evidence type="ECO:0000259" key="19">
    <source>
        <dbReference type="PROSITE" id="PS51858"/>
    </source>
</evidence>
<evidence type="ECO:0000256" key="17">
    <source>
        <dbReference type="SAM" id="MobiDB-lite"/>
    </source>
</evidence>
<dbReference type="InterPro" id="IPR042266">
    <property type="entry name" value="PPPDE_sf"/>
</dbReference>
<feature type="chain" id="PRO_5034017753" description="Deubiquitinase DESI2" evidence="18">
    <location>
        <begin position="19"/>
        <end position="247"/>
    </location>
</feature>
<dbReference type="GO" id="GO:0004843">
    <property type="term" value="F:cysteine-type deubiquitinase activity"/>
    <property type="evidence" value="ECO:0007669"/>
    <property type="project" value="UniProtKB-EC"/>
</dbReference>
<evidence type="ECO:0000256" key="7">
    <source>
        <dbReference type="ARBA" id="ARBA00022670"/>
    </source>
</evidence>
<feature type="signal peptide" evidence="18">
    <location>
        <begin position="1"/>
        <end position="18"/>
    </location>
</feature>
<evidence type="ECO:0000256" key="14">
    <source>
        <dbReference type="ARBA" id="ARBA00044546"/>
    </source>
</evidence>
<evidence type="ECO:0000256" key="11">
    <source>
        <dbReference type="ARBA" id="ARBA00041758"/>
    </source>
</evidence>
<organism evidence="20 21">
    <name type="scientific">Gadus morhua</name>
    <name type="common">Atlantic cod</name>
    <dbReference type="NCBI Taxonomy" id="8049"/>
    <lineage>
        <taxon>Eukaryota</taxon>
        <taxon>Metazoa</taxon>
        <taxon>Chordata</taxon>
        <taxon>Craniata</taxon>
        <taxon>Vertebrata</taxon>
        <taxon>Euteleostomi</taxon>
        <taxon>Actinopterygii</taxon>
        <taxon>Neopterygii</taxon>
        <taxon>Teleostei</taxon>
        <taxon>Neoteleostei</taxon>
        <taxon>Acanthomorphata</taxon>
        <taxon>Zeiogadaria</taxon>
        <taxon>Gadariae</taxon>
        <taxon>Gadiformes</taxon>
        <taxon>Gadoidei</taxon>
        <taxon>Gadidae</taxon>
        <taxon>Gadus</taxon>
    </lineage>
</organism>
<dbReference type="PANTHER" id="PTHR12378:SF6">
    <property type="entry name" value="DEUBIQUITINASE DESI2"/>
    <property type="match status" value="1"/>
</dbReference>
<dbReference type="PROSITE" id="PS51858">
    <property type="entry name" value="PPPDE"/>
    <property type="match status" value="1"/>
</dbReference>
<sequence length="247" mass="26995">TAPCLIFIIRIFMNCMLSLPCGTKRSCYWINEFTSSLGIGVFHSGIEVYGREFAYGGHPYPFSGVFEITPGDATELGDTFKFKDAMVLGRTDFREEDVERIVEEMGKEYKGNSYHLMHKNCNHFSSALSEVLCGREAPGWVNRLAYFSSCVPFLQGCLPRDWLTPAALQTSLRHGLEQGQDAAASLASPTSPTSPTSLASISPASRHSLSPPSPASVSPASLASVSPASRPPVPRESRPPSRHQPRR</sequence>
<comment type="catalytic activity">
    <reaction evidence="1">
        <text>Thiol-dependent hydrolysis of ester, thioester, amide, peptide and isopeptide bonds formed by the C-terminal Gly of ubiquitin (a 76-residue protein attached to proteins as an intracellular targeting signal).</text>
        <dbReference type="EC" id="3.4.19.12"/>
    </reaction>
</comment>
<evidence type="ECO:0000256" key="1">
    <source>
        <dbReference type="ARBA" id="ARBA00000707"/>
    </source>
</evidence>
<keyword evidence="18" id="KW-0732">Signal</keyword>
<dbReference type="AlphaFoldDB" id="A0A8C5B565"/>
<dbReference type="GO" id="GO:0005737">
    <property type="term" value="C:cytoplasm"/>
    <property type="evidence" value="ECO:0007669"/>
    <property type="project" value="UniProtKB-SubCell"/>
</dbReference>
<dbReference type="InterPro" id="IPR008580">
    <property type="entry name" value="PPPDE_dom"/>
</dbReference>
<protein>
    <recommendedName>
        <fullName evidence="10">Deubiquitinase DESI2</fullName>
        <ecNumber evidence="4">3.1.2.22</ecNumber>
        <ecNumber evidence="5">3.4.19.12</ecNumber>
    </recommendedName>
    <alternativeName>
        <fullName evidence="13">Desumoylating isopeptidase 2</fullName>
    </alternativeName>
    <alternativeName>
        <fullName evidence="12">PPPDE peptidase domain-containing protein 1</fullName>
    </alternativeName>
    <alternativeName>
        <fullName evidence="14">Palmitoyl protein thioesterase DESI2</fullName>
    </alternativeName>
    <alternativeName>
        <fullName evidence="11">Protein FAM152A</fullName>
    </alternativeName>
    <alternativeName>
        <fullName evidence="15">S-depalmitoylase DESI2</fullName>
    </alternativeName>
</protein>
<comment type="similarity">
    <text evidence="3">Belongs to the DeSI family.</text>
</comment>
<dbReference type="GO" id="GO:0006508">
    <property type="term" value="P:proteolysis"/>
    <property type="evidence" value="ECO:0007669"/>
    <property type="project" value="UniProtKB-KW"/>
</dbReference>
<keyword evidence="21" id="KW-1185">Reference proteome</keyword>
<evidence type="ECO:0000256" key="8">
    <source>
        <dbReference type="ARBA" id="ARBA00022786"/>
    </source>
</evidence>
<keyword evidence="9" id="KW-0378">Hydrolase</keyword>
<feature type="compositionally biased region" description="Low complexity" evidence="17">
    <location>
        <begin position="182"/>
        <end position="228"/>
    </location>
</feature>
<evidence type="ECO:0000313" key="20">
    <source>
        <dbReference type="Ensembl" id="ENSGMOP00000042091.1"/>
    </source>
</evidence>
<proteinExistence type="inferred from homology"/>
<evidence type="ECO:0000256" key="2">
    <source>
        <dbReference type="ARBA" id="ARBA00004496"/>
    </source>
</evidence>
<dbReference type="Pfam" id="PF05903">
    <property type="entry name" value="Peptidase_C97"/>
    <property type="match status" value="1"/>
</dbReference>
<accession>A0A8C5B565</accession>
<evidence type="ECO:0000256" key="6">
    <source>
        <dbReference type="ARBA" id="ARBA00022490"/>
    </source>
</evidence>
<keyword evidence="7" id="KW-0645">Protease</keyword>
<comment type="subcellular location">
    <subcellularLocation>
        <location evidence="2">Cytoplasm</location>
    </subcellularLocation>
</comment>
<dbReference type="EC" id="3.1.2.22" evidence="4"/>
<evidence type="ECO:0000256" key="12">
    <source>
        <dbReference type="ARBA" id="ARBA00041968"/>
    </source>
</evidence>